<sequence length="440" mass="48449">MAYPVACVLSLIAVLSAQLAFAQPESDAAYRVSTVAHNGMPKDIVPRGSIWNFGSGSLRTYRGWQYAAYWDDARQVSVARRQLPSGKWSVASLPGYQRTENVDRGKAGAISRGFGDGHEKVSMGISADGVIHLAFDHHLSTLHYRCSVKRIANEPSQHDWTPELFGPVRDNLGGPKIERVTYPSFTADGNRMLLYLRLNGGSGDADSHFMEYENGRWLRNDMPSSKLIDKQWPGGDGTVNAYPHSMVVRNGRRHLTWSWRDTPRASTSHDLCYSYSDDHGETWRNNDGKPIGRIGKMFITADSDGVVAIDIPAATSFVNGGSMTVDQNGRVHVVMRGESGEPFHATRDPDTGKWDHGDTRYLGALAAGNGEHVFLVSEGGLHRLSASRVGEVTTIASAPAQLFRDGKTAVDRERFQHDGWISAIGQRGKRISVVDFRVPQ</sequence>
<evidence type="ECO:0000256" key="1">
    <source>
        <dbReference type="SAM" id="SignalP"/>
    </source>
</evidence>
<comment type="caution">
    <text evidence="2">The sequence shown here is derived from an EMBL/GenBank/DDBJ whole genome shotgun (WGS) entry which is preliminary data.</text>
</comment>
<feature type="signal peptide" evidence="1">
    <location>
        <begin position="1"/>
        <end position="22"/>
    </location>
</feature>
<proteinExistence type="predicted"/>
<gene>
    <name evidence="2" type="ORF">FHS27_003915</name>
</gene>
<dbReference type="SUPFAM" id="SSF89372">
    <property type="entry name" value="Fucose-specific lectin"/>
    <property type="match status" value="1"/>
</dbReference>
<dbReference type="RefSeq" id="WP_184306320.1">
    <property type="nucleotide sequence ID" value="NZ_JACHXU010000013.1"/>
</dbReference>
<evidence type="ECO:0000313" key="2">
    <source>
        <dbReference type="EMBL" id="MBB3208088.1"/>
    </source>
</evidence>
<dbReference type="EMBL" id="JACHXU010000013">
    <property type="protein sequence ID" value="MBB3208088.1"/>
    <property type="molecule type" value="Genomic_DNA"/>
</dbReference>
<dbReference type="AlphaFoldDB" id="A0A7W5H785"/>
<keyword evidence="1" id="KW-0732">Signal</keyword>
<dbReference type="Pfam" id="PF15892">
    <property type="entry name" value="BNR_4"/>
    <property type="match status" value="1"/>
</dbReference>
<feature type="chain" id="PRO_5031227221" description="BNR repeat-containing family member" evidence="1">
    <location>
        <begin position="23"/>
        <end position="440"/>
    </location>
</feature>
<evidence type="ECO:0008006" key="4">
    <source>
        <dbReference type="Google" id="ProtNLM"/>
    </source>
</evidence>
<reference evidence="2 3" key="1">
    <citation type="submission" date="2020-08" db="EMBL/GenBank/DDBJ databases">
        <title>Genomic Encyclopedia of Type Strains, Phase III (KMG-III): the genomes of soil and plant-associated and newly described type strains.</title>
        <authorList>
            <person name="Whitman W."/>
        </authorList>
    </citation>
    <scope>NUCLEOTIDE SEQUENCE [LARGE SCALE GENOMIC DNA]</scope>
    <source>
        <strain evidence="2 3">CECT 8075</strain>
    </source>
</reference>
<evidence type="ECO:0000313" key="3">
    <source>
        <dbReference type="Proteomes" id="UP000536179"/>
    </source>
</evidence>
<organism evidence="2 3">
    <name type="scientific">Aporhodopirellula rubra</name>
    <dbReference type="NCBI Taxonomy" id="980271"/>
    <lineage>
        <taxon>Bacteria</taxon>
        <taxon>Pseudomonadati</taxon>
        <taxon>Planctomycetota</taxon>
        <taxon>Planctomycetia</taxon>
        <taxon>Pirellulales</taxon>
        <taxon>Pirellulaceae</taxon>
        <taxon>Aporhodopirellula</taxon>
    </lineage>
</organism>
<protein>
    <recommendedName>
        <fullName evidence="4">BNR repeat-containing family member</fullName>
    </recommendedName>
</protein>
<accession>A0A7W5H785</accession>
<dbReference type="Proteomes" id="UP000536179">
    <property type="component" value="Unassembled WGS sequence"/>
</dbReference>
<keyword evidence="3" id="KW-1185">Reference proteome</keyword>
<name>A0A7W5H785_9BACT</name>